<gene>
    <name evidence="2" type="ORF">MYCFIDRAFT_209615</name>
</gene>
<dbReference type="OrthoDB" id="241648at2759"/>
<organism evidence="2 3">
    <name type="scientific">Pseudocercospora fijiensis (strain CIRAD86)</name>
    <name type="common">Black leaf streak disease fungus</name>
    <name type="synonym">Mycosphaerella fijiensis</name>
    <dbReference type="NCBI Taxonomy" id="383855"/>
    <lineage>
        <taxon>Eukaryota</taxon>
        <taxon>Fungi</taxon>
        <taxon>Dikarya</taxon>
        <taxon>Ascomycota</taxon>
        <taxon>Pezizomycotina</taxon>
        <taxon>Dothideomycetes</taxon>
        <taxon>Dothideomycetidae</taxon>
        <taxon>Mycosphaerellales</taxon>
        <taxon>Mycosphaerellaceae</taxon>
        <taxon>Pseudocercospora</taxon>
    </lineage>
</organism>
<dbReference type="Proteomes" id="UP000016932">
    <property type="component" value="Unassembled WGS sequence"/>
</dbReference>
<evidence type="ECO:0000256" key="1">
    <source>
        <dbReference type="SAM" id="MobiDB-lite"/>
    </source>
</evidence>
<evidence type="ECO:0000313" key="3">
    <source>
        <dbReference type="Proteomes" id="UP000016932"/>
    </source>
</evidence>
<dbReference type="STRING" id="383855.N1Q7X1"/>
<feature type="region of interest" description="Disordered" evidence="1">
    <location>
        <begin position="1"/>
        <end position="30"/>
    </location>
</feature>
<dbReference type="AlphaFoldDB" id="N1Q7X1"/>
<protein>
    <submittedName>
        <fullName evidence="2">Uncharacterized protein</fullName>
    </submittedName>
</protein>
<proteinExistence type="predicted"/>
<sequence length="95" mass="10241">MRDEWKGNMAQDSRSSQGLARGGSQVGSYVGGDRIAGLTLGARASKKLKSNSSMLDLSNRAISARRQVGDAESVINRPDSGEKPWWKNVGMEEGM</sequence>
<feature type="region of interest" description="Disordered" evidence="1">
    <location>
        <begin position="72"/>
        <end position="95"/>
    </location>
</feature>
<dbReference type="VEuPathDB" id="FungiDB:MYCFIDRAFT_209615"/>
<dbReference type="eggNOG" id="ENOG502RHPC">
    <property type="taxonomic scope" value="Eukaryota"/>
</dbReference>
<keyword evidence="3" id="KW-1185">Reference proteome</keyword>
<accession>N1Q7X1</accession>
<name>N1Q7X1_PSEFD</name>
<evidence type="ECO:0000313" key="2">
    <source>
        <dbReference type="EMBL" id="EME87806.1"/>
    </source>
</evidence>
<reference evidence="2 3" key="1">
    <citation type="journal article" date="2012" name="PLoS Pathog.">
        <title>Diverse lifestyles and strategies of plant pathogenesis encoded in the genomes of eighteen Dothideomycetes fungi.</title>
        <authorList>
            <person name="Ohm R.A."/>
            <person name="Feau N."/>
            <person name="Henrissat B."/>
            <person name="Schoch C.L."/>
            <person name="Horwitz B.A."/>
            <person name="Barry K.W."/>
            <person name="Condon B.J."/>
            <person name="Copeland A.C."/>
            <person name="Dhillon B."/>
            <person name="Glaser F."/>
            <person name="Hesse C.N."/>
            <person name="Kosti I."/>
            <person name="LaButti K."/>
            <person name="Lindquist E.A."/>
            <person name="Lucas S."/>
            <person name="Salamov A.A."/>
            <person name="Bradshaw R.E."/>
            <person name="Ciuffetti L."/>
            <person name="Hamelin R.C."/>
            <person name="Kema G.H.J."/>
            <person name="Lawrence C."/>
            <person name="Scott J.A."/>
            <person name="Spatafora J.W."/>
            <person name="Turgeon B.G."/>
            <person name="de Wit P.J.G.M."/>
            <person name="Zhong S."/>
            <person name="Goodwin S.B."/>
            <person name="Grigoriev I.V."/>
        </authorList>
    </citation>
    <scope>NUCLEOTIDE SEQUENCE [LARGE SCALE GENOMIC DNA]</scope>
    <source>
        <strain evidence="2 3">CIRAD86</strain>
    </source>
</reference>
<dbReference type="EMBL" id="KB446555">
    <property type="protein sequence ID" value="EME87806.1"/>
    <property type="molecule type" value="Genomic_DNA"/>
</dbReference>
<dbReference type="KEGG" id="pfj:MYCFIDRAFT_209615"/>
<dbReference type="RefSeq" id="XP_007921113.1">
    <property type="nucleotide sequence ID" value="XM_007922922.1"/>
</dbReference>
<dbReference type="HOGENOM" id="CLU_191095_0_0_1"/>
<dbReference type="GeneID" id="19336845"/>